<dbReference type="OrthoDB" id="5242510at2"/>
<dbReference type="AlphaFoldDB" id="A0A3M8QNY8"/>
<evidence type="ECO:0000313" key="1">
    <source>
        <dbReference type="EMBL" id="RNF57979.1"/>
    </source>
</evidence>
<organism evidence="1">
    <name type="scientific">Acidithiobacillus sulfuriphilus</name>
    <dbReference type="NCBI Taxonomy" id="1867749"/>
    <lineage>
        <taxon>Bacteria</taxon>
        <taxon>Pseudomonadati</taxon>
        <taxon>Pseudomonadota</taxon>
        <taxon>Acidithiobacillia</taxon>
        <taxon>Acidithiobacillales</taxon>
        <taxon>Acidithiobacillaceae</taxon>
        <taxon>Acidithiobacillus</taxon>
    </lineage>
</organism>
<accession>A0A3M8QNY8</accession>
<sequence length="335" mass="39515">MIKMKLESYACPFTFKNSDEAIARFPFPFKSNEYMYYVDVKPYIKGPIGSPYEHLIDVDEHYISEVYERRRILEQDRSRYGALSHMETAQWDALEYIMINLSRDYPGYFSLETCGPEWIWRNNLLNISNKFKFGDCATLTMGPLEYITRQCQGDFFILDQRDNNLYLDAGMITFAADFSAQFDFGMSFHEIHGPVPLAHEMGVYDRVLSVLLNLRIEEPLQRLNWTLTIFPMLDTSTEQYHQWGINRSFVTCDNAGEIVFLRVELQTFTRLPRSNSLMLTTRTYLLSLNDLASNHEWLSNFYSIMRSLNDKISEYKGFAKYRNDIIVWSERRLNQ</sequence>
<comment type="caution">
    <text evidence="1">The sequence shown here is derived from an EMBL/GenBank/DDBJ whole genome shotgun (WGS) entry which is preliminary data.</text>
</comment>
<gene>
    <name evidence="1" type="ORF">EC580_13580</name>
</gene>
<protein>
    <submittedName>
        <fullName evidence="1">DUF3445 domain-containing protein</fullName>
    </submittedName>
</protein>
<dbReference type="InterPro" id="IPR021848">
    <property type="entry name" value="HODM_asu-like"/>
</dbReference>
<name>A0A3M8QNY8_9PROT</name>
<dbReference type="EMBL" id="RIZI01000193">
    <property type="protein sequence ID" value="RNF57979.1"/>
    <property type="molecule type" value="Genomic_DNA"/>
</dbReference>
<dbReference type="RefSeq" id="WP_123105940.1">
    <property type="nucleotide sequence ID" value="NZ_CP127527.1"/>
</dbReference>
<reference evidence="1" key="1">
    <citation type="submission" date="2018-10" db="EMBL/GenBank/DDBJ databases">
        <title>Acidithiobacillus sulfuriphilus sp. nov.: an extremely acidophilic sulfur-oxidizing chemolithotroph isolated from a neutral pH environment.</title>
        <authorList>
            <person name="Falagan C."/>
            <person name="Moya-Beltran A."/>
            <person name="Quatrini R."/>
            <person name="Johnson D.B."/>
        </authorList>
    </citation>
    <scope>NUCLEOTIDE SEQUENCE [LARGE SCALE GENOMIC DNA]</scope>
    <source>
        <strain evidence="1">CJ-2</strain>
    </source>
</reference>
<proteinExistence type="predicted"/>
<dbReference type="Pfam" id="PF11927">
    <property type="entry name" value="HODM_asu-like"/>
    <property type="match status" value="1"/>
</dbReference>